<accession>A8RKI0</accession>
<dbReference type="NCBIfam" id="TIGR00931">
    <property type="entry name" value="antiport_nhaC"/>
    <property type="match status" value="1"/>
</dbReference>
<dbReference type="PANTHER" id="PTHR33451:SF3">
    <property type="entry name" value="MALATE-2H(+)_NA(+)-LACTATE ANTIPORTER"/>
    <property type="match status" value="1"/>
</dbReference>
<dbReference type="Pfam" id="PF03553">
    <property type="entry name" value="Na_H_antiporter"/>
    <property type="match status" value="1"/>
</dbReference>
<feature type="transmembrane region" description="Helical" evidence="9">
    <location>
        <begin position="270"/>
        <end position="289"/>
    </location>
</feature>
<evidence type="ECO:0000256" key="7">
    <source>
        <dbReference type="ARBA" id="ARBA00023136"/>
    </source>
</evidence>
<dbReference type="eggNOG" id="COG1757">
    <property type="taxonomic scope" value="Bacteria"/>
</dbReference>
<evidence type="ECO:0000256" key="3">
    <source>
        <dbReference type="ARBA" id="ARBA00022449"/>
    </source>
</evidence>
<evidence type="ECO:0000256" key="8">
    <source>
        <dbReference type="ARBA" id="ARBA00038435"/>
    </source>
</evidence>
<dbReference type="GO" id="GO:0015297">
    <property type="term" value="F:antiporter activity"/>
    <property type="evidence" value="ECO:0007669"/>
    <property type="project" value="UniProtKB-KW"/>
</dbReference>
<feature type="transmembrane region" description="Helical" evidence="9">
    <location>
        <begin position="119"/>
        <end position="141"/>
    </location>
</feature>
<evidence type="ECO:0000256" key="4">
    <source>
        <dbReference type="ARBA" id="ARBA00022475"/>
    </source>
</evidence>
<sequence length="494" mass="53526">MKWGKQMKDRNIDSKKRKMSLVPAIIVFVVICAAIAVQKVIFDGDMGAMFLMLWVVLIPFGMFYGFKASELEDIAVKFTAKSLPAVFIMLSVGALIGTWIAAGTTPAVIYYGIKFINPKFFLVTAIILCSIISLLSGTSLGSVGTAGVAMMGIGNSLGIPAPVTAGACICGAFFGDKMSPMSDTTILASSICGVNIFKHIRHMVYDQVPSYLITLIFFFVLGFKYGGNIDSPEVNAMMEGLQGNFKLGIMAFLPLLVTIVLLLKKVSATLCIIIGSVMGIAVAVFYQGMDVAAAFNTFYSGFTLETENEMLFTLLNRGGISSMWSLVGVTLFGFTVAGMLDHMDVLKCIADSTVKHIHGTAGVTFLTILFGFVGNAVAMSQNFAIVMSGTLMAPLYKRYNMLPKNCSRDLEAGGTYGALFIPWNTNALFCAGALGVSVLSFIPYIPLLYITPVVVIIYSITKFHIDKIYEDEDFVDVSERLEKDHDKQNVMGEL</sequence>
<organism evidence="11 12">
    <name type="scientific">Enterocloster bolteae (strain ATCC BAA-613 / DSM 15670 / CCUG 46953 / JCM 12243 / WAL 16351)</name>
    <name type="common">Clostridium bolteae</name>
    <dbReference type="NCBI Taxonomy" id="411902"/>
    <lineage>
        <taxon>Bacteria</taxon>
        <taxon>Bacillati</taxon>
        <taxon>Bacillota</taxon>
        <taxon>Clostridia</taxon>
        <taxon>Lachnospirales</taxon>
        <taxon>Lachnospiraceae</taxon>
        <taxon>Enterocloster</taxon>
    </lineage>
</organism>
<dbReference type="PANTHER" id="PTHR33451">
    <property type="entry name" value="MALATE-2H(+)/NA(+)-LACTATE ANTIPORTER"/>
    <property type="match status" value="1"/>
</dbReference>
<keyword evidence="4" id="KW-1003">Cell membrane</keyword>
<keyword evidence="5 9" id="KW-0812">Transmembrane</keyword>
<feature type="transmembrane region" description="Helical" evidence="9">
    <location>
        <begin position="21"/>
        <end position="42"/>
    </location>
</feature>
<dbReference type="GO" id="GO:0005886">
    <property type="term" value="C:plasma membrane"/>
    <property type="evidence" value="ECO:0007669"/>
    <property type="project" value="UniProtKB-SubCell"/>
</dbReference>
<dbReference type="InterPro" id="IPR018461">
    <property type="entry name" value="Na/H_Antiport_NhaC-like_C"/>
</dbReference>
<feature type="domain" description="Na+/H+ antiporter NhaC-like C-terminal" evidence="10">
    <location>
        <begin position="171"/>
        <end position="461"/>
    </location>
</feature>
<feature type="transmembrane region" description="Helical" evidence="9">
    <location>
        <begin position="441"/>
        <end position="460"/>
    </location>
</feature>
<evidence type="ECO:0000259" key="10">
    <source>
        <dbReference type="Pfam" id="PF03553"/>
    </source>
</evidence>
<comment type="similarity">
    <text evidence="8">Belongs to the NhaC Na(+)/H(+) (TC 2.A.35) antiporter family.</text>
</comment>
<evidence type="ECO:0000256" key="1">
    <source>
        <dbReference type="ARBA" id="ARBA00004651"/>
    </source>
</evidence>
<reference evidence="11 12" key="2">
    <citation type="submission" date="2007-09" db="EMBL/GenBank/DDBJ databases">
        <title>Draft genome sequence of Clostridium bolteae (ATCC BAA-613).</title>
        <authorList>
            <person name="Sudarsanam P."/>
            <person name="Ley R."/>
            <person name="Guruge J."/>
            <person name="Turnbaugh P.J."/>
            <person name="Mahowald M."/>
            <person name="Liep D."/>
            <person name="Gordon J."/>
        </authorList>
    </citation>
    <scope>NUCLEOTIDE SEQUENCE [LARGE SCALE GENOMIC DNA]</scope>
    <source>
        <strain evidence="12">ATCC BAA-613 / DSM 15670 / CCUG 46953 / JCM 12243 / WAL 16351</strain>
    </source>
</reference>
<keyword evidence="2" id="KW-0813">Transport</keyword>
<dbReference type="EMBL" id="ABCC02000015">
    <property type="protein sequence ID" value="EDP18453.1"/>
    <property type="molecule type" value="Genomic_DNA"/>
</dbReference>
<keyword evidence="6 9" id="KW-1133">Transmembrane helix</keyword>
<comment type="subcellular location">
    <subcellularLocation>
        <location evidence="1">Cell membrane</location>
        <topology evidence="1">Multi-pass membrane protein</topology>
    </subcellularLocation>
</comment>
<gene>
    <name evidence="11" type="ORF">CLOBOL_01324</name>
</gene>
<feature type="transmembrane region" description="Helical" evidence="9">
    <location>
        <begin position="87"/>
        <end position="113"/>
    </location>
</feature>
<dbReference type="InterPro" id="IPR052180">
    <property type="entry name" value="NhaC_Na-H+_Antiporter"/>
</dbReference>
<evidence type="ECO:0000256" key="5">
    <source>
        <dbReference type="ARBA" id="ARBA00022692"/>
    </source>
</evidence>
<dbReference type="Proteomes" id="UP000005396">
    <property type="component" value="Unassembled WGS sequence"/>
</dbReference>
<evidence type="ECO:0000256" key="6">
    <source>
        <dbReference type="ARBA" id="ARBA00022989"/>
    </source>
</evidence>
<dbReference type="PaxDb" id="411902-CLOBOL_01324"/>
<feature type="transmembrane region" description="Helical" evidence="9">
    <location>
        <begin position="416"/>
        <end position="435"/>
    </location>
</feature>
<evidence type="ECO:0000256" key="9">
    <source>
        <dbReference type="SAM" id="Phobius"/>
    </source>
</evidence>
<reference evidence="11 12" key="1">
    <citation type="submission" date="2007-08" db="EMBL/GenBank/DDBJ databases">
        <authorList>
            <person name="Fulton L."/>
            <person name="Clifton S."/>
            <person name="Fulton B."/>
            <person name="Xu J."/>
            <person name="Minx P."/>
            <person name="Pepin K.H."/>
            <person name="Johnson M."/>
            <person name="Thiruvilangam P."/>
            <person name="Bhonagiri V."/>
            <person name="Nash W.E."/>
            <person name="Mardis E.R."/>
            <person name="Wilson R.K."/>
        </authorList>
    </citation>
    <scope>NUCLEOTIDE SEQUENCE [LARGE SCALE GENOMIC DNA]</scope>
    <source>
        <strain evidence="12">ATCC BAA-613 / DSM 15670 / CCUG 46953 / JCM 12243 / WAL 16351</strain>
    </source>
</reference>
<evidence type="ECO:0000256" key="2">
    <source>
        <dbReference type="ARBA" id="ARBA00022448"/>
    </source>
</evidence>
<feature type="transmembrane region" description="Helical" evidence="9">
    <location>
        <begin position="245"/>
        <end position="263"/>
    </location>
</feature>
<feature type="transmembrane region" description="Helical" evidence="9">
    <location>
        <begin position="352"/>
        <end position="373"/>
    </location>
</feature>
<keyword evidence="7 9" id="KW-0472">Membrane</keyword>
<feature type="transmembrane region" description="Helical" evidence="9">
    <location>
        <begin position="208"/>
        <end position="225"/>
    </location>
</feature>
<name>A8RKI0_ENTBW</name>
<feature type="transmembrane region" description="Helical" evidence="9">
    <location>
        <begin position="48"/>
        <end position="66"/>
    </location>
</feature>
<dbReference type="HOGENOM" id="CLU_033405_1_0_9"/>
<protein>
    <recommendedName>
        <fullName evidence="10">Na+/H+ antiporter NhaC-like C-terminal domain-containing protein</fullName>
    </recommendedName>
</protein>
<evidence type="ECO:0000313" key="11">
    <source>
        <dbReference type="EMBL" id="EDP18453.1"/>
    </source>
</evidence>
<keyword evidence="3" id="KW-0050">Antiport</keyword>
<dbReference type="AlphaFoldDB" id="A8RKI0"/>
<dbReference type="InterPro" id="IPR004770">
    <property type="entry name" value="Na/H_antiport_NhaC"/>
</dbReference>
<comment type="caution">
    <text evidence="11">The sequence shown here is derived from an EMBL/GenBank/DDBJ whole genome shotgun (WGS) entry which is preliminary data.</text>
</comment>
<feature type="transmembrane region" description="Helical" evidence="9">
    <location>
        <begin position="320"/>
        <end position="340"/>
    </location>
</feature>
<evidence type="ECO:0000313" key="12">
    <source>
        <dbReference type="Proteomes" id="UP000005396"/>
    </source>
</evidence>
<proteinExistence type="inferred from homology"/>